<dbReference type="KEGG" id="ngr:NAEGRDRAFT_61880"/>
<organism evidence="3">
    <name type="scientific">Naegleria gruberi</name>
    <name type="common">Amoeba</name>
    <dbReference type="NCBI Taxonomy" id="5762"/>
    <lineage>
        <taxon>Eukaryota</taxon>
        <taxon>Discoba</taxon>
        <taxon>Heterolobosea</taxon>
        <taxon>Tetramitia</taxon>
        <taxon>Eutetramitia</taxon>
        <taxon>Vahlkampfiidae</taxon>
        <taxon>Naegleria</taxon>
    </lineage>
</organism>
<feature type="region of interest" description="Disordered" evidence="1">
    <location>
        <begin position="47"/>
        <end position="177"/>
    </location>
</feature>
<proteinExistence type="predicted"/>
<dbReference type="Proteomes" id="UP000006671">
    <property type="component" value="Unassembled WGS sequence"/>
</dbReference>
<dbReference type="EMBL" id="GG738846">
    <property type="protein sequence ID" value="EFC50121.1"/>
    <property type="molecule type" value="Genomic_DNA"/>
</dbReference>
<dbReference type="RefSeq" id="XP_002682865.1">
    <property type="nucleotide sequence ID" value="XM_002682819.1"/>
</dbReference>
<protein>
    <submittedName>
        <fullName evidence="2">Predicted protein</fullName>
    </submittedName>
</protein>
<dbReference type="AlphaFoldDB" id="D2UZB7"/>
<dbReference type="GeneID" id="8855316"/>
<feature type="compositionally biased region" description="Basic and acidic residues" evidence="1">
    <location>
        <begin position="132"/>
        <end position="142"/>
    </location>
</feature>
<dbReference type="OMA" id="ESSVNAY"/>
<sequence length="439" mass="49975">MLENPVQKLKRKLGDFYRVNPHLKNVEKPLDKTQSSSDEEMVLNNNNKAHSTTTSNNNSSTNNSKLNNINNNNNNNNTKLNKSDSKLNDNNKNNKEVNNSKGGKLFKKENIKTEIISDSSSSSDSPSSSSHKNVEKKVEKPKKIAGKLFKKSFSSSDEDMHSSSTDSDDSASKVKSKTKELVSHIHQSNDESITFKTTQVSKAQVESLLKNIKNDLKEAKTNSSQQVYLVNSLMRDEKLAFQRNIDVNLLTLENDWFDFKPLFPFFFIPKYNNYDYLVSQLGLFRLVDNTQNITYNLNLNGLLVNFNNLLESNTFKYYGTYREQRPISVLDSITIFVKITFLEIDFKTIAFELVPYHTIHVKNNRVSDNSGKLLPTQISTSFSRSIHSNLFKQHLNSNTSYGIKVSFHLKSDHISEVHKGSLGLSWEDDGELSLIMNNC</sequence>
<feature type="compositionally biased region" description="Low complexity" evidence="1">
    <location>
        <begin position="47"/>
        <end position="80"/>
    </location>
</feature>
<gene>
    <name evidence="2" type="ORF">NAEGRDRAFT_61880</name>
</gene>
<evidence type="ECO:0000313" key="3">
    <source>
        <dbReference type="Proteomes" id="UP000006671"/>
    </source>
</evidence>
<accession>D2UZB7</accession>
<dbReference type="InParanoid" id="D2UZB7"/>
<reference evidence="2 3" key="1">
    <citation type="journal article" date="2010" name="Cell">
        <title>The genome of Naegleria gruberi illuminates early eukaryotic versatility.</title>
        <authorList>
            <person name="Fritz-Laylin L.K."/>
            <person name="Prochnik S.E."/>
            <person name="Ginger M.L."/>
            <person name="Dacks J.B."/>
            <person name="Carpenter M.L."/>
            <person name="Field M.C."/>
            <person name="Kuo A."/>
            <person name="Paredez A."/>
            <person name="Chapman J."/>
            <person name="Pham J."/>
            <person name="Shu S."/>
            <person name="Neupane R."/>
            <person name="Cipriano M."/>
            <person name="Mancuso J."/>
            <person name="Tu H."/>
            <person name="Salamov A."/>
            <person name="Lindquist E."/>
            <person name="Shapiro H."/>
            <person name="Lucas S."/>
            <person name="Grigoriev I.V."/>
            <person name="Cande W.Z."/>
            <person name="Fulton C."/>
            <person name="Rokhsar D.S."/>
            <person name="Dawson S.C."/>
        </authorList>
    </citation>
    <scope>NUCLEOTIDE SEQUENCE [LARGE SCALE GENOMIC DNA]</scope>
    <source>
        <strain evidence="2 3">NEG-M</strain>
    </source>
</reference>
<dbReference type="OrthoDB" id="10334035at2759"/>
<evidence type="ECO:0000313" key="2">
    <source>
        <dbReference type="EMBL" id="EFC50121.1"/>
    </source>
</evidence>
<evidence type="ECO:0000256" key="1">
    <source>
        <dbReference type="SAM" id="MobiDB-lite"/>
    </source>
</evidence>
<keyword evidence="3" id="KW-1185">Reference proteome</keyword>
<name>D2UZB7_NAEGR</name>
<feature type="compositionally biased region" description="Low complexity" evidence="1">
    <location>
        <begin position="117"/>
        <end position="130"/>
    </location>
</feature>
<dbReference type="VEuPathDB" id="AmoebaDB:NAEGRDRAFT_61880"/>
<feature type="compositionally biased region" description="Basic and acidic residues" evidence="1">
    <location>
        <begin position="81"/>
        <end position="95"/>
    </location>
</feature>